<gene>
    <name evidence="1" type="ORF">BN10_630016</name>
</gene>
<proteinExistence type="predicted"/>
<name>N0E1B7_9MICO</name>
<keyword evidence="2" id="KW-1185">Reference proteome</keyword>
<evidence type="ECO:0000313" key="1">
    <source>
        <dbReference type="EMBL" id="CCH70662.1"/>
    </source>
</evidence>
<dbReference type="EMBL" id="CAIZ01000134">
    <property type="protein sequence ID" value="CCH70662.1"/>
    <property type="molecule type" value="Genomic_DNA"/>
</dbReference>
<comment type="caution">
    <text evidence="1">The sequence shown here is derived from an EMBL/GenBank/DDBJ whole genome shotgun (WGS) entry which is preliminary data.</text>
</comment>
<accession>N0E1B7</accession>
<dbReference type="Proteomes" id="UP000013167">
    <property type="component" value="Unassembled WGS sequence"/>
</dbReference>
<sequence length="66" mass="7102">MTDRALSLSHRIIFTDHTHPPQPVPAPVARLTAGKVVAPASTAARIAWSLTTLQWQMITARSGGSR</sequence>
<dbReference type="STRING" id="1193181.BN10_630016"/>
<protein>
    <submittedName>
        <fullName evidence="1">Uncharacterized protein</fullName>
    </submittedName>
</protein>
<dbReference type="AlphaFoldDB" id="N0E1B7"/>
<dbReference type="HOGENOM" id="CLU_2829825_0_0_11"/>
<organism evidence="1 2">
    <name type="scientific">Phycicoccus elongatus Lp2</name>
    <dbReference type="NCBI Taxonomy" id="1193181"/>
    <lineage>
        <taxon>Bacteria</taxon>
        <taxon>Bacillati</taxon>
        <taxon>Actinomycetota</taxon>
        <taxon>Actinomycetes</taxon>
        <taxon>Micrococcales</taxon>
        <taxon>Intrasporangiaceae</taxon>
        <taxon>Phycicoccus</taxon>
    </lineage>
</organism>
<evidence type="ECO:0000313" key="2">
    <source>
        <dbReference type="Proteomes" id="UP000013167"/>
    </source>
</evidence>
<reference evidence="1 2" key="1">
    <citation type="journal article" date="2013" name="ISME J.">
        <title>A metabolic model for members of the genus Tetrasphaera involved in enhanced biological phosphorus removal.</title>
        <authorList>
            <person name="Kristiansen R."/>
            <person name="Nguyen H.T.T."/>
            <person name="Saunders A.M."/>
            <person name="Nielsen J.L."/>
            <person name="Wimmer R."/>
            <person name="Le V.Q."/>
            <person name="McIlroy S.J."/>
            <person name="Petrovski S."/>
            <person name="Seviour R.J."/>
            <person name="Calteau A."/>
            <person name="Nielsen K.L."/>
            <person name="Nielsen P.H."/>
        </authorList>
    </citation>
    <scope>NUCLEOTIDE SEQUENCE [LARGE SCALE GENOMIC DNA]</scope>
    <source>
        <strain evidence="1 2">Lp2</strain>
    </source>
</reference>